<evidence type="ECO:0000256" key="6">
    <source>
        <dbReference type="ARBA" id="ARBA00022932"/>
    </source>
</evidence>
<dbReference type="EC" id="2.7.7.7" evidence="2"/>
<dbReference type="AlphaFoldDB" id="A0A6V7XZN7"/>
<evidence type="ECO:0000256" key="1">
    <source>
        <dbReference type="ARBA" id="ARBA00005755"/>
    </source>
</evidence>
<dbReference type="Pfam" id="PF03175">
    <property type="entry name" value="DNA_pol_B_2"/>
    <property type="match status" value="1"/>
</dbReference>
<dbReference type="GO" id="GO:0006260">
    <property type="term" value="P:DNA replication"/>
    <property type="evidence" value="ECO:0007669"/>
    <property type="project" value="UniProtKB-KW"/>
</dbReference>
<dbReference type="Gene3D" id="1.10.287.690">
    <property type="entry name" value="Helix hairpin bin"/>
    <property type="match status" value="1"/>
</dbReference>
<feature type="domain" description="DNA-directed DNA polymerase family B mitochondria/virus" evidence="9">
    <location>
        <begin position="38"/>
        <end position="140"/>
    </location>
</feature>
<evidence type="ECO:0000256" key="4">
    <source>
        <dbReference type="ARBA" id="ARBA00022695"/>
    </source>
</evidence>
<dbReference type="GO" id="GO:0000166">
    <property type="term" value="F:nucleotide binding"/>
    <property type="evidence" value="ECO:0007669"/>
    <property type="project" value="InterPro"/>
</dbReference>
<keyword evidence="5" id="KW-0235">DNA replication</keyword>
<dbReference type="EMBL" id="CAJEWN010002669">
    <property type="protein sequence ID" value="CAD2204776.1"/>
    <property type="molecule type" value="Genomic_DNA"/>
</dbReference>
<dbReference type="PANTHER" id="PTHR33568:SF3">
    <property type="entry name" value="DNA-DIRECTED DNA POLYMERASE"/>
    <property type="match status" value="1"/>
</dbReference>
<evidence type="ECO:0000313" key="11">
    <source>
        <dbReference type="Proteomes" id="UP000580250"/>
    </source>
</evidence>
<comment type="catalytic activity">
    <reaction evidence="8">
        <text>DNA(n) + a 2'-deoxyribonucleoside 5'-triphosphate = DNA(n+1) + diphosphate</text>
        <dbReference type="Rhea" id="RHEA:22508"/>
        <dbReference type="Rhea" id="RHEA-COMP:17339"/>
        <dbReference type="Rhea" id="RHEA-COMP:17340"/>
        <dbReference type="ChEBI" id="CHEBI:33019"/>
        <dbReference type="ChEBI" id="CHEBI:61560"/>
        <dbReference type="ChEBI" id="CHEBI:173112"/>
        <dbReference type="EC" id="2.7.7.7"/>
    </reaction>
</comment>
<keyword evidence="6" id="KW-0239">DNA-directed DNA polymerase</keyword>
<dbReference type="Proteomes" id="UP000580250">
    <property type="component" value="Unassembled WGS sequence"/>
</dbReference>
<evidence type="ECO:0000313" key="10">
    <source>
        <dbReference type="EMBL" id="CAD2204776.1"/>
    </source>
</evidence>
<dbReference type="InterPro" id="IPR004868">
    <property type="entry name" value="DNA-dir_DNA_pol_B_mt/vir"/>
</dbReference>
<dbReference type="InterPro" id="IPR043502">
    <property type="entry name" value="DNA/RNA_pol_sf"/>
</dbReference>
<evidence type="ECO:0000256" key="8">
    <source>
        <dbReference type="ARBA" id="ARBA00049244"/>
    </source>
</evidence>
<evidence type="ECO:0000256" key="7">
    <source>
        <dbReference type="ARBA" id="ARBA00023125"/>
    </source>
</evidence>
<keyword evidence="7" id="KW-0238">DNA-binding</keyword>
<accession>A0A6V7XZN7</accession>
<comment type="similarity">
    <text evidence="1">Belongs to the DNA polymerase type-B family.</text>
</comment>
<evidence type="ECO:0000256" key="3">
    <source>
        <dbReference type="ARBA" id="ARBA00022679"/>
    </source>
</evidence>
<comment type="caution">
    <text evidence="10">The sequence shown here is derived from an EMBL/GenBank/DDBJ whole genome shotgun (WGS) entry which is preliminary data.</text>
</comment>
<organism evidence="10 11">
    <name type="scientific">Meloidogyne enterolobii</name>
    <name type="common">Root-knot nematode worm</name>
    <name type="synonym">Meloidogyne mayaguensis</name>
    <dbReference type="NCBI Taxonomy" id="390850"/>
    <lineage>
        <taxon>Eukaryota</taxon>
        <taxon>Metazoa</taxon>
        <taxon>Ecdysozoa</taxon>
        <taxon>Nematoda</taxon>
        <taxon>Chromadorea</taxon>
        <taxon>Rhabditida</taxon>
        <taxon>Tylenchina</taxon>
        <taxon>Tylenchomorpha</taxon>
        <taxon>Tylenchoidea</taxon>
        <taxon>Meloidogynidae</taxon>
        <taxon>Meloidogyninae</taxon>
        <taxon>Meloidogyne</taxon>
    </lineage>
</organism>
<keyword evidence="4" id="KW-0548">Nucleotidyltransferase</keyword>
<evidence type="ECO:0000256" key="2">
    <source>
        <dbReference type="ARBA" id="ARBA00012417"/>
    </source>
</evidence>
<keyword evidence="3" id="KW-0808">Transferase</keyword>
<dbReference type="GO" id="GO:0003887">
    <property type="term" value="F:DNA-directed DNA polymerase activity"/>
    <property type="evidence" value="ECO:0007669"/>
    <property type="project" value="UniProtKB-KW"/>
</dbReference>
<sequence length="303" mass="34512">MAMKIHASGFPEGIEGKDSEDDFIKECKEKFGIELQKEKMVPDKAMRYISKLMLNSLWGRFSLRNTLSKTVITDAPDELREYYYNKSIELQSVDKLTEETVIITYKPKDEFIVEHDTSNIVISLWTTSAARIRLLKAMQKVTGKLDCNLLYGDTDSILFSYPKNMECPLQTGPHLGDLAREYAGSEIKEYVGGACKAYALRMENNKNAKISTVLKVRGITLTADVCKILHFDTFKESVLKYANGENENEEDDDEGTIMIENPNFIRRSVKDGIVYSTKMKKIFRPIIQKGIISNLKIVNFGQK</sequence>
<evidence type="ECO:0000259" key="9">
    <source>
        <dbReference type="Pfam" id="PF03175"/>
    </source>
</evidence>
<gene>
    <name evidence="10" type="ORF">MENT_LOCUS58538</name>
</gene>
<dbReference type="InterPro" id="IPR023211">
    <property type="entry name" value="DNA_pol_palm_dom_sf"/>
</dbReference>
<dbReference type="Gene3D" id="3.90.1600.10">
    <property type="entry name" value="Palm domain of DNA polymerase"/>
    <property type="match status" value="1"/>
</dbReference>
<protein>
    <recommendedName>
        <fullName evidence="2">DNA-directed DNA polymerase</fullName>
        <ecNumber evidence="2">2.7.7.7</ecNumber>
    </recommendedName>
</protein>
<dbReference type="SUPFAM" id="SSF56672">
    <property type="entry name" value="DNA/RNA polymerases"/>
    <property type="match status" value="1"/>
</dbReference>
<dbReference type="GO" id="GO:0003677">
    <property type="term" value="F:DNA binding"/>
    <property type="evidence" value="ECO:0007669"/>
    <property type="project" value="UniProtKB-KW"/>
</dbReference>
<proteinExistence type="inferred from homology"/>
<name>A0A6V7XZN7_MELEN</name>
<evidence type="ECO:0000256" key="5">
    <source>
        <dbReference type="ARBA" id="ARBA00022705"/>
    </source>
</evidence>
<dbReference type="OrthoDB" id="8196304at2759"/>
<dbReference type="PANTHER" id="PTHR33568">
    <property type="entry name" value="DNA POLYMERASE"/>
    <property type="match status" value="1"/>
</dbReference>
<reference evidence="10 11" key="1">
    <citation type="submission" date="2020-08" db="EMBL/GenBank/DDBJ databases">
        <authorList>
            <person name="Koutsovoulos G."/>
            <person name="Danchin GJ E."/>
        </authorList>
    </citation>
    <scope>NUCLEOTIDE SEQUENCE [LARGE SCALE GENOMIC DNA]</scope>
</reference>